<accession>A0A381ZSG8</accession>
<gene>
    <name evidence="1" type="ORF">METZ01_LOCUS145030</name>
</gene>
<organism evidence="1">
    <name type="scientific">marine metagenome</name>
    <dbReference type="NCBI Taxonomy" id="408172"/>
    <lineage>
        <taxon>unclassified sequences</taxon>
        <taxon>metagenomes</taxon>
        <taxon>ecological metagenomes</taxon>
    </lineage>
</organism>
<name>A0A381ZSG8_9ZZZZ</name>
<sequence>MMRFMVDLKIRNKKTWNETIIFPEQNQIDFV</sequence>
<proteinExistence type="predicted"/>
<evidence type="ECO:0000313" key="1">
    <source>
        <dbReference type="EMBL" id="SVA92176.1"/>
    </source>
</evidence>
<dbReference type="EMBL" id="UINC01022478">
    <property type="protein sequence ID" value="SVA92176.1"/>
    <property type="molecule type" value="Genomic_DNA"/>
</dbReference>
<dbReference type="AlphaFoldDB" id="A0A381ZSG8"/>
<reference evidence="1" key="1">
    <citation type="submission" date="2018-05" db="EMBL/GenBank/DDBJ databases">
        <authorList>
            <person name="Lanie J.A."/>
            <person name="Ng W.-L."/>
            <person name="Kazmierczak K.M."/>
            <person name="Andrzejewski T.M."/>
            <person name="Davidsen T.M."/>
            <person name="Wayne K.J."/>
            <person name="Tettelin H."/>
            <person name="Glass J.I."/>
            <person name="Rusch D."/>
            <person name="Podicherti R."/>
            <person name="Tsui H.-C.T."/>
            <person name="Winkler M.E."/>
        </authorList>
    </citation>
    <scope>NUCLEOTIDE SEQUENCE</scope>
</reference>
<protein>
    <submittedName>
        <fullName evidence="1">Uncharacterized protein</fullName>
    </submittedName>
</protein>